<comment type="caution">
    <text evidence="3">The sequence shown here is derived from an EMBL/GenBank/DDBJ whole genome shotgun (WGS) entry which is preliminary data.</text>
</comment>
<dbReference type="Proteomes" id="UP001431963">
    <property type="component" value="Unassembled WGS sequence"/>
</dbReference>
<proteinExistence type="predicted"/>
<dbReference type="EMBL" id="JBALHR010000002">
    <property type="protein sequence ID" value="MEH7827517.1"/>
    <property type="molecule type" value="Genomic_DNA"/>
</dbReference>
<feature type="region of interest" description="Disordered" evidence="1">
    <location>
        <begin position="81"/>
        <end position="137"/>
    </location>
</feature>
<keyword evidence="4" id="KW-1185">Reference proteome</keyword>
<protein>
    <recommendedName>
        <fullName evidence="5">PepSY domain-containing protein</fullName>
    </recommendedName>
</protein>
<evidence type="ECO:0000256" key="1">
    <source>
        <dbReference type="SAM" id="MobiDB-lite"/>
    </source>
</evidence>
<organism evidence="3 4">
    <name type="scientific">Gemmobacter denitrificans</name>
    <dbReference type="NCBI Taxonomy" id="3123040"/>
    <lineage>
        <taxon>Bacteria</taxon>
        <taxon>Pseudomonadati</taxon>
        <taxon>Pseudomonadota</taxon>
        <taxon>Alphaproteobacteria</taxon>
        <taxon>Rhodobacterales</taxon>
        <taxon>Paracoccaceae</taxon>
        <taxon>Gemmobacter</taxon>
    </lineage>
</organism>
<feature type="signal peptide" evidence="2">
    <location>
        <begin position="1"/>
        <end position="22"/>
    </location>
</feature>
<dbReference type="RefSeq" id="WP_335420504.1">
    <property type="nucleotide sequence ID" value="NZ_JBALHR010000002.1"/>
</dbReference>
<keyword evidence="2" id="KW-0732">Signal</keyword>
<sequence length="137" mass="14508">MRHLLAPLLLTLTLGLVQPAQAETLPVAVQEIVAQLEYQGYRQIKVNRTWLGRVRIVAVVNSAEREIVINPTTGEILRDYQAEPRRAESSKSGSASTGGTPESLGAEVGVAGDSGSIIDRSGTVDGKVAEPSMGVSQ</sequence>
<evidence type="ECO:0008006" key="5">
    <source>
        <dbReference type="Google" id="ProtNLM"/>
    </source>
</evidence>
<reference evidence="3" key="1">
    <citation type="submission" date="2024-02" db="EMBL/GenBank/DDBJ databases">
        <title>Genome sequences of strain Gemmobacter sp. JM10B15.</title>
        <authorList>
            <person name="Zhang M."/>
        </authorList>
    </citation>
    <scope>NUCLEOTIDE SEQUENCE</scope>
    <source>
        <strain evidence="3">JM10B15</strain>
    </source>
</reference>
<feature type="chain" id="PRO_5047024340" description="PepSY domain-containing protein" evidence="2">
    <location>
        <begin position="23"/>
        <end position="137"/>
    </location>
</feature>
<name>A0ABU8BS54_9RHOB</name>
<accession>A0ABU8BS54</accession>
<feature type="compositionally biased region" description="Low complexity" evidence="1">
    <location>
        <begin position="90"/>
        <end position="100"/>
    </location>
</feature>
<evidence type="ECO:0000256" key="2">
    <source>
        <dbReference type="SAM" id="SignalP"/>
    </source>
</evidence>
<gene>
    <name evidence="3" type="ORF">V6590_05095</name>
</gene>
<evidence type="ECO:0000313" key="4">
    <source>
        <dbReference type="Proteomes" id="UP001431963"/>
    </source>
</evidence>
<evidence type="ECO:0000313" key="3">
    <source>
        <dbReference type="EMBL" id="MEH7827517.1"/>
    </source>
</evidence>